<dbReference type="PANTHER" id="PTHR21179:SF1">
    <property type="entry name" value="KAZ1-TYPE SERINE PROTEASE INHIBITOR-LIKE PROTEIN TYPE EPSILON-RELATED"/>
    <property type="match status" value="1"/>
</dbReference>
<keyword evidence="1" id="KW-0732">Signal</keyword>
<feature type="chain" id="PRO_5041931347" description="Kazal-like domain-containing protein" evidence="1">
    <location>
        <begin position="20"/>
        <end position="132"/>
    </location>
</feature>
<dbReference type="Proteomes" id="UP001200034">
    <property type="component" value="Unassembled WGS sequence"/>
</dbReference>
<feature type="domain" description="Kazal-like" evidence="2">
    <location>
        <begin position="72"/>
        <end position="125"/>
    </location>
</feature>
<comment type="caution">
    <text evidence="3">The sequence shown here is derived from an EMBL/GenBank/DDBJ whole genome shotgun (WGS) entry which is preliminary data.</text>
</comment>
<accession>A0AAD4JWZ0</accession>
<dbReference type="SMART" id="SM00280">
    <property type="entry name" value="KAZAL"/>
    <property type="match status" value="1"/>
</dbReference>
<dbReference type="Gene3D" id="3.30.60.30">
    <property type="match status" value="1"/>
</dbReference>
<sequence>MHNSLRLLLLTASAVISTAQIPGQDFLIFAHTTDAPPTAATTVRSTGDYVLVNNMPVVGTMAPFVTAASAPSPQYLDCFGRCPTTSEYNPICGSDRQLYLNEQKFNCARSCGRDVQIVRRGSCQGLFPMQRG</sequence>
<evidence type="ECO:0000313" key="4">
    <source>
        <dbReference type="Proteomes" id="UP001200034"/>
    </source>
</evidence>
<dbReference type="AlphaFoldDB" id="A0AAD4JWZ0"/>
<name>A0AAD4JWZ0_9MUSC</name>
<dbReference type="Pfam" id="PF00050">
    <property type="entry name" value="Kazal_1"/>
    <property type="match status" value="1"/>
</dbReference>
<evidence type="ECO:0000313" key="3">
    <source>
        <dbReference type="EMBL" id="KAH8365488.1"/>
    </source>
</evidence>
<evidence type="ECO:0000259" key="2">
    <source>
        <dbReference type="PROSITE" id="PS51465"/>
    </source>
</evidence>
<dbReference type="EMBL" id="JAJJHW010002774">
    <property type="protein sequence ID" value="KAH8365488.1"/>
    <property type="molecule type" value="Genomic_DNA"/>
</dbReference>
<protein>
    <recommendedName>
        <fullName evidence="2">Kazal-like domain-containing protein</fullName>
    </recommendedName>
</protein>
<proteinExistence type="predicted"/>
<dbReference type="CDD" id="cd00104">
    <property type="entry name" value="KAZAL_FS"/>
    <property type="match status" value="1"/>
</dbReference>
<dbReference type="InterPro" id="IPR002350">
    <property type="entry name" value="Kazal_dom"/>
</dbReference>
<organism evidence="3 4">
    <name type="scientific">Drosophila rubida</name>
    <dbReference type="NCBI Taxonomy" id="30044"/>
    <lineage>
        <taxon>Eukaryota</taxon>
        <taxon>Metazoa</taxon>
        <taxon>Ecdysozoa</taxon>
        <taxon>Arthropoda</taxon>
        <taxon>Hexapoda</taxon>
        <taxon>Insecta</taxon>
        <taxon>Pterygota</taxon>
        <taxon>Neoptera</taxon>
        <taxon>Endopterygota</taxon>
        <taxon>Diptera</taxon>
        <taxon>Brachycera</taxon>
        <taxon>Muscomorpha</taxon>
        <taxon>Ephydroidea</taxon>
        <taxon>Drosophilidae</taxon>
        <taxon>Drosophila</taxon>
    </lineage>
</organism>
<dbReference type="InterPro" id="IPR039932">
    <property type="entry name" value="Spink4-like"/>
</dbReference>
<dbReference type="PROSITE" id="PS51465">
    <property type="entry name" value="KAZAL_2"/>
    <property type="match status" value="1"/>
</dbReference>
<gene>
    <name evidence="3" type="ORF">KR093_001274</name>
</gene>
<keyword evidence="4" id="KW-1185">Reference proteome</keyword>
<dbReference type="SUPFAM" id="SSF100895">
    <property type="entry name" value="Kazal-type serine protease inhibitors"/>
    <property type="match status" value="1"/>
</dbReference>
<dbReference type="GO" id="GO:0004867">
    <property type="term" value="F:serine-type endopeptidase inhibitor activity"/>
    <property type="evidence" value="ECO:0007669"/>
    <property type="project" value="InterPro"/>
</dbReference>
<feature type="signal peptide" evidence="1">
    <location>
        <begin position="1"/>
        <end position="19"/>
    </location>
</feature>
<reference evidence="3" key="1">
    <citation type="journal article" date="2021" name="Mol. Ecol. Resour.">
        <title>Phylogenomic analyses of the genus Drosophila reveals genomic signals of climate adaptation.</title>
        <authorList>
            <person name="Li F."/>
            <person name="Rane R.V."/>
            <person name="Luria V."/>
            <person name="Xiong Z."/>
            <person name="Chen J."/>
            <person name="Li Z."/>
            <person name="Catullo R.A."/>
            <person name="Griffin P.C."/>
            <person name="Schiffer M."/>
            <person name="Pearce S."/>
            <person name="Lee S.F."/>
            <person name="McElroy K."/>
            <person name="Stocker A."/>
            <person name="Shirriffs J."/>
            <person name="Cockerell F."/>
            <person name="Coppin C."/>
            <person name="Sgro C.M."/>
            <person name="Karger A."/>
            <person name="Cain J.W."/>
            <person name="Weber J.A."/>
            <person name="Santpere G."/>
            <person name="Kirschner M.W."/>
            <person name="Hoffmann A.A."/>
            <person name="Oakeshott J.G."/>
            <person name="Zhang G."/>
        </authorList>
    </citation>
    <scope>NUCLEOTIDE SEQUENCE</scope>
    <source>
        <strain evidence="3">BGI-SZ-2011g</strain>
    </source>
</reference>
<evidence type="ECO:0000256" key="1">
    <source>
        <dbReference type="SAM" id="SignalP"/>
    </source>
</evidence>
<dbReference type="PANTHER" id="PTHR21179">
    <property type="entry name" value="SERINE-TYPE ENDOPEPTIDASE INHIBITOR"/>
    <property type="match status" value="1"/>
</dbReference>
<dbReference type="InterPro" id="IPR036058">
    <property type="entry name" value="Kazal_dom_sf"/>
</dbReference>